<dbReference type="GO" id="GO:0016342">
    <property type="term" value="C:catenin complex"/>
    <property type="evidence" value="ECO:0007669"/>
    <property type="project" value="TreeGrafter"/>
</dbReference>
<dbReference type="GO" id="GO:0044331">
    <property type="term" value="P:cell-cell adhesion mediated by cadherin"/>
    <property type="evidence" value="ECO:0007669"/>
    <property type="project" value="TreeGrafter"/>
</dbReference>
<keyword evidence="7" id="KW-0812">Transmembrane</keyword>
<evidence type="ECO:0000256" key="6">
    <source>
        <dbReference type="SAM" id="MobiDB-lite"/>
    </source>
</evidence>
<comment type="caution">
    <text evidence="10">The sequence shown here is derived from an EMBL/GenBank/DDBJ whole genome shotgun (WGS) entry which is preliminary data.</text>
</comment>
<dbReference type="GO" id="GO:0007156">
    <property type="term" value="P:homophilic cell adhesion via plasma membrane adhesion molecules"/>
    <property type="evidence" value="ECO:0007669"/>
    <property type="project" value="InterPro"/>
</dbReference>
<evidence type="ECO:0000256" key="2">
    <source>
        <dbReference type="ARBA" id="ARBA00022737"/>
    </source>
</evidence>
<feature type="compositionally biased region" description="Acidic residues" evidence="6">
    <location>
        <begin position="685"/>
        <end position="715"/>
    </location>
</feature>
<organism evidence="10 11">
    <name type="scientific">Mycteria americana</name>
    <name type="common">Wood stork</name>
    <dbReference type="NCBI Taxonomy" id="33587"/>
    <lineage>
        <taxon>Eukaryota</taxon>
        <taxon>Metazoa</taxon>
        <taxon>Chordata</taxon>
        <taxon>Craniata</taxon>
        <taxon>Vertebrata</taxon>
        <taxon>Euteleostomi</taxon>
        <taxon>Archelosauria</taxon>
        <taxon>Archosauria</taxon>
        <taxon>Dinosauria</taxon>
        <taxon>Saurischia</taxon>
        <taxon>Theropoda</taxon>
        <taxon>Coelurosauria</taxon>
        <taxon>Aves</taxon>
        <taxon>Neognathae</taxon>
        <taxon>Neoaves</taxon>
        <taxon>Aequornithes</taxon>
        <taxon>Ciconiiformes</taxon>
        <taxon>Ciconiidae</taxon>
        <taxon>Mycteria</taxon>
    </lineage>
</organism>
<evidence type="ECO:0000256" key="3">
    <source>
        <dbReference type="ARBA" id="ARBA00022837"/>
    </source>
</evidence>
<evidence type="ECO:0000259" key="9">
    <source>
        <dbReference type="PROSITE" id="PS50268"/>
    </source>
</evidence>
<dbReference type="PROSITE" id="PS50268">
    <property type="entry name" value="CADHERIN_2"/>
    <property type="match status" value="3"/>
</dbReference>
<dbReference type="GO" id="GO:0016339">
    <property type="term" value="P:calcium-dependent cell-cell adhesion via plasma membrane cell adhesion molecules"/>
    <property type="evidence" value="ECO:0007669"/>
    <property type="project" value="TreeGrafter"/>
</dbReference>
<dbReference type="GO" id="GO:0034332">
    <property type="term" value="P:adherens junction organization"/>
    <property type="evidence" value="ECO:0007669"/>
    <property type="project" value="TreeGrafter"/>
</dbReference>
<dbReference type="GO" id="GO:0008013">
    <property type="term" value="F:beta-catenin binding"/>
    <property type="evidence" value="ECO:0007669"/>
    <property type="project" value="TreeGrafter"/>
</dbReference>
<dbReference type="InterPro" id="IPR015919">
    <property type="entry name" value="Cadherin-like_sf"/>
</dbReference>
<reference evidence="10 11" key="1">
    <citation type="journal article" date="2023" name="J. Hered.">
        <title>Chromosome-level genome of the wood stork (Mycteria americana) provides insight into avian chromosome evolution.</title>
        <authorList>
            <person name="Flamio R. Jr."/>
            <person name="Ramstad K.M."/>
        </authorList>
    </citation>
    <scope>NUCLEOTIDE SEQUENCE [LARGE SCALE GENOMIC DNA]</scope>
    <source>
        <strain evidence="10">JAX WOST 10</strain>
    </source>
</reference>
<dbReference type="CDD" id="cd11304">
    <property type="entry name" value="Cadherin_repeat"/>
    <property type="match status" value="3"/>
</dbReference>
<feature type="domain" description="Cadherin" evidence="9">
    <location>
        <begin position="149"/>
        <end position="260"/>
    </location>
</feature>
<feature type="domain" description="Cadherin" evidence="9">
    <location>
        <begin position="81"/>
        <end position="148"/>
    </location>
</feature>
<evidence type="ECO:0000256" key="7">
    <source>
        <dbReference type="SAM" id="Phobius"/>
    </source>
</evidence>
<dbReference type="PANTHER" id="PTHR24027:SF91">
    <property type="entry name" value="CADHERIN-7"/>
    <property type="match status" value="1"/>
</dbReference>
<dbReference type="GO" id="GO:0016477">
    <property type="term" value="P:cell migration"/>
    <property type="evidence" value="ECO:0007669"/>
    <property type="project" value="TreeGrafter"/>
</dbReference>
<dbReference type="Gene3D" id="2.60.40.60">
    <property type="entry name" value="Cadherins"/>
    <property type="match status" value="3"/>
</dbReference>
<feature type="transmembrane region" description="Helical" evidence="7">
    <location>
        <begin position="497"/>
        <end position="520"/>
    </location>
</feature>
<evidence type="ECO:0000256" key="1">
    <source>
        <dbReference type="ARBA" id="ARBA00004370"/>
    </source>
</evidence>
<dbReference type="GO" id="GO:0000902">
    <property type="term" value="P:cell morphogenesis"/>
    <property type="evidence" value="ECO:0007669"/>
    <property type="project" value="TreeGrafter"/>
</dbReference>
<keyword evidence="11" id="KW-1185">Reference proteome</keyword>
<dbReference type="PANTHER" id="PTHR24027">
    <property type="entry name" value="CADHERIN-23"/>
    <property type="match status" value="1"/>
</dbReference>
<dbReference type="PRINTS" id="PR00205">
    <property type="entry name" value="CADHERIN"/>
</dbReference>
<feature type="domain" description="Cadherin" evidence="9">
    <location>
        <begin position="299"/>
        <end position="380"/>
    </location>
</feature>
<evidence type="ECO:0000256" key="5">
    <source>
        <dbReference type="PROSITE-ProRule" id="PRU00043"/>
    </source>
</evidence>
<keyword evidence="8" id="KW-0732">Signal</keyword>
<dbReference type="InterPro" id="IPR002126">
    <property type="entry name" value="Cadherin-like_dom"/>
</dbReference>
<keyword evidence="3 5" id="KW-0106">Calcium</keyword>
<dbReference type="GO" id="GO:0005912">
    <property type="term" value="C:adherens junction"/>
    <property type="evidence" value="ECO:0007669"/>
    <property type="project" value="TreeGrafter"/>
</dbReference>
<keyword evidence="2" id="KW-0677">Repeat</keyword>
<dbReference type="GO" id="GO:0007043">
    <property type="term" value="P:cell-cell junction assembly"/>
    <property type="evidence" value="ECO:0007669"/>
    <property type="project" value="TreeGrafter"/>
</dbReference>
<evidence type="ECO:0000256" key="4">
    <source>
        <dbReference type="ARBA" id="ARBA00023136"/>
    </source>
</evidence>
<sequence>MALSHWLLTSVLFLLSFITQVSAQQQGLTSHPTLSQCESLGNFVSHFCVIPGCSVNNSKPSVYENNPPGYVVTTIHVESDFTAMVDPTSPDVSFFTLQGSELQLTQSVDYEKDTVLLVYLICQSTAGQSNYLEVVVTILNMNDNSPVFKQTNLTKVVPEDTKVNATIVAWEDLSASDADLDTVFYELTTIVQGTDGYFAIKGVNNPEIYLQKALDYDKFKLTTLVLYATDRPVGSTDTTNTATTTINIFIEQADTKSPWFLPCTFINTDNSICISSPYTGRVNIFEIPIEPLILEPGPIYAVDPDYTLNEKIVYSIVGGDTDKIFSVDADTGNLTMNKAATSPGSYLLQVMATQVNNIQKYSVVSVEIKVISKSDYPPYFESRIHNGTVFVGLAPRSFVFQAGDPSSPLIITAVDDDFPNKVNPNIKYYIKNSTDFIATKDGLILTNVMLQSPGTVTIEAVGKDTVSLQEASTVIVVEVVLPAAVTSSGKIYTAQDMAILGGTLSALLLIALVFLGVMIFKRYRKPVKYLIRKKVSALFDRTVRSLDSTDYSMSPEHIAQFSNEISGGYQNQSYTQDEHLDVSTKQHETSENGSVQPMTHVLEQPALSLPSSNAEEIDNLPRASVASTIIFDKEEKEEEVEEETEHEKEVKSILKTDRHVAGDGYKAVWFKSDVDPDAGERVEVIEDNAADGDDDSDQDLQKNEEEEEEEEDYDTDDHHRGLGVSFASESSSLPAAEVIVNTFHTDAVTEDDSDI</sequence>
<feature type="region of interest" description="Disordered" evidence="6">
    <location>
        <begin position="685"/>
        <end position="733"/>
    </location>
</feature>
<dbReference type="Pfam" id="PF00028">
    <property type="entry name" value="Cadherin"/>
    <property type="match status" value="1"/>
</dbReference>
<name>A0AAN7RZF5_MYCAM</name>
<protein>
    <recommendedName>
        <fullName evidence="9">Cadherin domain-containing protein</fullName>
    </recommendedName>
</protein>
<proteinExistence type="predicted"/>
<dbReference type="AlphaFoldDB" id="A0AAN7RZF5"/>
<feature type="chain" id="PRO_5043040087" description="Cadherin domain-containing protein" evidence="8">
    <location>
        <begin position="24"/>
        <end position="755"/>
    </location>
</feature>
<keyword evidence="7" id="KW-1133">Transmembrane helix</keyword>
<evidence type="ECO:0000256" key="8">
    <source>
        <dbReference type="SAM" id="SignalP"/>
    </source>
</evidence>
<dbReference type="SMART" id="SM00112">
    <property type="entry name" value="CA"/>
    <property type="match status" value="3"/>
</dbReference>
<accession>A0AAN7RZF5</accession>
<dbReference type="SUPFAM" id="SSF49313">
    <property type="entry name" value="Cadherin-like"/>
    <property type="match status" value="3"/>
</dbReference>
<evidence type="ECO:0000313" key="10">
    <source>
        <dbReference type="EMBL" id="KAK4822737.1"/>
    </source>
</evidence>
<gene>
    <name evidence="10" type="ORF">QYF61_019928</name>
</gene>
<dbReference type="GO" id="GO:0045296">
    <property type="term" value="F:cadherin binding"/>
    <property type="evidence" value="ECO:0007669"/>
    <property type="project" value="TreeGrafter"/>
</dbReference>
<dbReference type="InterPro" id="IPR039808">
    <property type="entry name" value="Cadherin"/>
</dbReference>
<feature type="signal peptide" evidence="8">
    <location>
        <begin position="1"/>
        <end position="23"/>
    </location>
</feature>
<dbReference type="EMBL" id="JAUNZN010000004">
    <property type="protein sequence ID" value="KAK4822737.1"/>
    <property type="molecule type" value="Genomic_DNA"/>
</dbReference>
<dbReference type="GO" id="GO:0005509">
    <property type="term" value="F:calcium ion binding"/>
    <property type="evidence" value="ECO:0007669"/>
    <property type="project" value="UniProtKB-UniRule"/>
</dbReference>
<keyword evidence="4 7" id="KW-0472">Membrane</keyword>
<dbReference type="Proteomes" id="UP001333110">
    <property type="component" value="Unassembled WGS sequence"/>
</dbReference>
<evidence type="ECO:0000313" key="11">
    <source>
        <dbReference type="Proteomes" id="UP001333110"/>
    </source>
</evidence>
<comment type="subcellular location">
    <subcellularLocation>
        <location evidence="1">Membrane</location>
    </subcellularLocation>
</comment>